<evidence type="ECO:0000256" key="2">
    <source>
        <dbReference type="ARBA" id="ARBA00022679"/>
    </source>
</evidence>
<gene>
    <name evidence="5" type="ORF">PCON_13820</name>
</gene>
<dbReference type="OMA" id="WHVPRYH"/>
<name>U4LFI9_PYROM</name>
<organism evidence="5 6">
    <name type="scientific">Pyronema omphalodes (strain CBS 100304)</name>
    <name type="common">Pyronema confluens</name>
    <dbReference type="NCBI Taxonomy" id="1076935"/>
    <lineage>
        <taxon>Eukaryota</taxon>
        <taxon>Fungi</taxon>
        <taxon>Dikarya</taxon>
        <taxon>Ascomycota</taxon>
        <taxon>Pezizomycotina</taxon>
        <taxon>Pezizomycetes</taxon>
        <taxon>Pezizales</taxon>
        <taxon>Pyronemataceae</taxon>
        <taxon>Pyronema</taxon>
    </lineage>
</organism>
<dbReference type="InterPro" id="IPR016181">
    <property type="entry name" value="Acyl_CoA_acyltransferase"/>
</dbReference>
<keyword evidence="2 5" id="KW-0808">Transferase</keyword>
<dbReference type="SUPFAM" id="SSF55729">
    <property type="entry name" value="Acyl-CoA N-acyltransferases (Nat)"/>
    <property type="match status" value="1"/>
</dbReference>
<evidence type="ECO:0000256" key="1">
    <source>
        <dbReference type="ARBA" id="ARBA00009342"/>
    </source>
</evidence>
<dbReference type="GO" id="GO:0008080">
    <property type="term" value="F:N-acetyltransferase activity"/>
    <property type="evidence" value="ECO:0007669"/>
    <property type="project" value="InterPro"/>
</dbReference>
<dbReference type="PANTHER" id="PTHR13256">
    <property type="entry name" value="N-ACETYLTRANSFERASE 9"/>
    <property type="match status" value="1"/>
</dbReference>
<evidence type="ECO:0000259" key="4">
    <source>
        <dbReference type="Pfam" id="PF13302"/>
    </source>
</evidence>
<dbReference type="Pfam" id="PF13302">
    <property type="entry name" value="Acetyltransf_3"/>
    <property type="match status" value="1"/>
</dbReference>
<dbReference type="Gene3D" id="3.40.630.30">
    <property type="match status" value="1"/>
</dbReference>
<dbReference type="OrthoDB" id="5043642at2759"/>
<evidence type="ECO:0000313" key="5">
    <source>
        <dbReference type="EMBL" id="CCX14227.1"/>
    </source>
</evidence>
<dbReference type="EMBL" id="HF935944">
    <property type="protein sequence ID" value="CCX14227.1"/>
    <property type="molecule type" value="Genomic_DNA"/>
</dbReference>
<dbReference type="eggNOG" id="KOG4135">
    <property type="taxonomic scope" value="Eukaryota"/>
</dbReference>
<comment type="similarity">
    <text evidence="1">Belongs to the acetyltransferase family. GNAT subfamily.</text>
</comment>
<evidence type="ECO:0000313" key="6">
    <source>
        <dbReference type="Proteomes" id="UP000018144"/>
    </source>
</evidence>
<protein>
    <submittedName>
        <fullName evidence="5">Similar to N-acetyltransferase 9-like protein acc. no. Q9USR6</fullName>
    </submittedName>
</protein>
<dbReference type="AlphaFoldDB" id="U4LFI9"/>
<dbReference type="PANTHER" id="PTHR13256:SF16">
    <property type="entry name" value="ALPHA_BETA-TUBULIN-N-ACETYLTRANSFERASE 9"/>
    <property type="match status" value="1"/>
</dbReference>
<feature type="domain" description="N-acetyltransferase" evidence="4">
    <location>
        <begin position="46"/>
        <end position="238"/>
    </location>
</feature>
<dbReference type="STRING" id="1076935.U4LFI9"/>
<keyword evidence="3" id="KW-0012">Acyltransferase</keyword>
<evidence type="ECO:0000256" key="3">
    <source>
        <dbReference type="ARBA" id="ARBA00023315"/>
    </source>
</evidence>
<proteinExistence type="inferred from homology"/>
<dbReference type="InterPro" id="IPR039135">
    <property type="entry name" value="NAT9-like"/>
</dbReference>
<accession>U4LFI9</accession>
<dbReference type="Proteomes" id="UP000018144">
    <property type="component" value="Unassembled WGS sequence"/>
</dbReference>
<keyword evidence="6" id="KW-1185">Reference proteome</keyword>
<reference evidence="5 6" key="1">
    <citation type="journal article" date="2013" name="PLoS Genet.">
        <title>The genome and development-dependent transcriptomes of Pyronema confluens: a window into fungal evolution.</title>
        <authorList>
            <person name="Traeger S."/>
            <person name="Altegoer F."/>
            <person name="Freitag M."/>
            <person name="Gabaldon T."/>
            <person name="Kempken F."/>
            <person name="Kumar A."/>
            <person name="Marcet-Houben M."/>
            <person name="Poggeler S."/>
            <person name="Stajich J.E."/>
            <person name="Nowrousian M."/>
        </authorList>
    </citation>
    <scope>NUCLEOTIDE SEQUENCE [LARGE SCALE GENOMIC DNA]</scope>
    <source>
        <strain evidence="6">CBS 100304</strain>
        <tissue evidence="5">Vegetative mycelium</tissue>
    </source>
</reference>
<dbReference type="InterPro" id="IPR000182">
    <property type="entry name" value="GNAT_dom"/>
</dbReference>
<sequence length="284" mass="32174">MHTRASRLAPQESSIAQDHCTDSYSYGSTASKMLLNANTALLSPKILLVPYEPHHVATYNSWMQDEAILEATASERLTLDQEYQMQRNWRKDGDKLTFILCLPPANVASIPTGANLETLSPPIASEPIVANKHDVPEVMIGDINLFLSESHDELPLNDRGMLGKRRLVGELELMIARKEFQGQGYGKAAVLLFLLYVVVRREEIVQKFGEDSVLEYLAVKINQVNERSIALFTSLGFKKTKEEPNYFGEFELVLKDLDVVRVFGLLRLYGLERSRECEYVYKSE</sequence>